<reference evidence="2 3" key="1">
    <citation type="submission" date="2020-09" db="EMBL/GenBank/DDBJ databases">
        <title>Genome sequences of type strains of Chitinophaga qingshengii and Chitinophaga varians.</title>
        <authorList>
            <person name="Kittiwongwattana C."/>
        </authorList>
    </citation>
    <scope>NUCLEOTIDE SEQUENCE [LARGE SCALE GENOMIC DNA]</scope>
    <source>
        <strain evidence="2 3">JCM 30026</strain>
    </source>
</reference>
<dbReference type="Proteomes" id="UP000659124">
    <property type="component" value="Unassembled WGS sequence"/>
</dbReference>
<evidence type="ECO:0000313" key="3">
    <source>
        <dbReference type="Proteomes" id="UP000659124"/>
    </source>
</evidence>
<name>A0ABR7TQN2_9BACT</name>
<dbReference type="EMBL" id="JACVFC010000001">
    <property type="protein sequence ID" value="MBC9931314.1"/>
    <property type="molecule type" value="Genomic_DNA"/>
</dbReference>
<gene>
    <name evidence="2" type="ORF">ICL07_13065</name>
</gene>
<dbReference type="PROSITE" id="PS51257">
    <property type="entry name" value="PROKAR_LIPOPROTEIN"/>
    <property type="match status" value="1"/>
</dbReference>
<sequence length="154" mass="16474">MLRMLLSTLILSLLITSCSNNSKKADDPCGNCCFVSESLRFRLIDAKTGEDLVSGSQSIIPVDSIHFLLSDNKSGYYRRATGLSTQGKFLYGPGPWPGILLEIGLPGGAKKEKITINGKSVNCCTTGIASVTVGENPVPVQKDSSGVYLIPYSR</sequence>
<protein>
    <submittedName>
        <fullName evidence="2">Uncharacterized protein</fullName>
    </submittedName>
</protein>
<feature type="chain" id="PRO_5046147191" evidence="1">
    <location>
        <begin position="25"/>
        <end position="154"/>
    </location>
</feature>
<keyword evidence="3" id="KW-1185">Reference proteome</keyword>
<accession>A0ABR7TQN2</accession>
<dbReference type="RefSeq" id="WP_188088346.1">
    <property type="nucleotide sequence ID" value="NZ_JACVFC010000001.1"/>
</dbReference>
<evidence type="ECO:0000313" key="2">
    <source>
        <dbReference type="EMBL" id="MBC9931314.1"/>
    </source>
</evidence>
<evidence type="ECO:0000256" key="1">
    <source>
        <dbReference type="SAM" id="SignalP"/>
    </source>
</evidence>
<keyword evidence="1" id="KW-0732">Signal</keyword>
<comment type="caution">
    <text evidence="2">The sequence shown here is derived from an EMBL/GenBank/DDBJ whole genome shotgun (WGS) entry which is preliminary data.</text>
</comment>
<feature type="signal peptide" evidence="1">
    <location>
        <begin position="1"/>
        <end position="24"/>
    </location>
</feature>
<proteinExistence type="predicted"/>
<organism evidence="2 3">
    <name type="scientific">Chitinophaga qingshengii</name>
    <dbReference type="NCBI Taxonomy" id="1569794"/>
    <lineage>
        <taxon>Bacteria</taxon>
        <taxon>Pseudomonadati</taxon>
        <taxon>Bacteroidota</taxon>
        <taxon>Chitinophagia</taxon>
        <taxon>Chitinophagales</taxon>
        <taxon>Chitinophagaceae</taxon>
        <taxon>Chitinophaga</taxon>
    </lineage>
</organism>